<dbReference type="Pfam" id="PF16571">
    <property type="entry name" value="FBP_C"/>
    <property type="match status" value="1"/>
</dbReference>
<protein>
    <submittedName>
        <fullName evidence="3">FusB/FusC family EF-G-binding protein</fullName>
    </submittedName>
</protein>
<dbReference type="RefSeq" id="WP_326073489.1">
    <property type="nucleotide sequence ID" value="NZ_JARLKY010000051.1"/>
</dbReference>
<dbReference type="Gene3D" id="1.20.1280.250">
    <property type="match status" value="1"/>
</dbReference>
<dbReference type="InterPro" id="IPR032330">
    <property type="entry name" value="EF-G-binding_C"/>
</dbReference>
<evidence type="ECO:0000313" key="3">
    <source>
        <dbReference type="EMBL" id="MEC0229444.1"/>
    </source>
</evidence>
<dbReference type="CDD" id="cd16342">
    <property type="entry name" value="FusC_FusB"/>
    <property type="match status" value="1"/>
</dbReference>
<keyword evidence="4" id="KW-1185">Reference proteome</keyword>
<accession>A0ABU6G5J0</accession>
<dbReference type="EMBL" id="JARLKY010000051">
    <property type="protein sequence ID" value="MEC0229444.1"/>
    <property type="molecule type" value="Genomic_DNA"/>
</dbReference>
<comment type="caution">
    <text evidence="3">The sequence shown here is derived from an EMBL/GenBank/DDBJ whole genome shotgun (WGS) entry which is preliminary data.</text>
</comment>
<dbReference type="InterPro" id="IPR038344">
    <property type="entry name" value="EF-G_N_sf"/>
</dbReference>
<reference evidence="3 4" key="1">
    <citation type="submission" date="2023-03" db="EMBL/GenBank/DDBJ databases">
        <title>Bacillus Genome Sequencing.</title>
        <authorList>
            <person name="Dunlap C."/>
        </authorList>
    </citation>
    <scope>NUCLEOTIDE SEQUENCE [LARGE SCALE GENOMIC DNA]</scope>
    <source>
        <strain evidence="3 4">BD-533</strain>
    </source>
</reference>
<name>A0ABU6G5J0_9BACL</name>
<feature type="domain" description="Elongation factor G-binding protein N-terminal" evidence="1">
    <location>
        <begin position="5"/>
        <end position="87"/>
    </location>
</feature>
<dbReference type="InterPro" id="IPR010841">
    <property type="entry name" value="EF-G-binding_N"/>
</dbReference>
<evidence type="ECO:0000259" key="2">
    <source>
        <dbReference type="Pfam" id="PF16571"/>
    </source>
</evidence>
<dbReference type="Proteomes" id="UP001338137">
    <property type="component" value="Unassembled WGS sequence"/>
</dbReference>
<evidence type="ECO:0000259" key="1">
    <source>
        <dbReference type="Pfam" id="PF07299"/>
    </source>
</evidence>
<feature type="domain" description="Elongation factor G-binding protein C-terminal treble-clef zinc-finger" evidence="2">
    <location>
        <begin position="101"/>
        <end position="203"/>
    </location>
</feature>
<sequence>MCDPFIRNHQYNFIKKQADSLLNAIRTNADSKVLASLRYFTETKLDELFPLATEGQKQMLNRISTLEKADDFQQYIKALEPYIVGFPQATEKQLLKLFPKNKKLKLPDLSAIDHRYVTYLSWMDIATNKLFMVYHANGQFIGIEGRATPTNKKSFCFVCNRYEELVLFSANSKIRPPKSSPDYYKTVGNYLCMNSADCNKNISDISSLEKFIDSVNG</sequence>
<evidence type="ECO:0000313" key="4">
    <source>
        <dbReference type="Proteomes" id="UP001338137"/>
    </source>
</evidence>
<gene>
    <name evidence="3" type="ORF">P4I72_20155</name>
</gene>
<proteinExistence type="predicted"/>
<organism evidence="3 4">
    <name type="scientific">Paenibacillus alba</name>
    <dbReference type="NCBI Taxonomy" id="1197127"/>
    <lineage>
        <taxon>Bacteria</taxon>
        <taxon>Bacillati</taxon>
        <taxon>Bacillota</taxon>
        <taxon>Bacilli</taxon>
        <taxon>Bacillales</taxon>
        <taxon>Paenibacillaceae</taxon>
        <taxon>Paenibacillus</taxon>
    </lineage>
</organism>
<dbReference type="Pfam" id="PF07299">
    <property type="entry name" value="EF-G-binding_N"/>
    <property type="match status" value="1"/>
</dbReference>